<keyword evidence="3" id="KW-1185">Reference proteome</keyword>
<dbReference type="EMBL" id="ML170156">
    <property type="protein sequence ID" value="TDL29237.1"/>
    <property type="molecule type" value="Genomic_DNA"/>
</dbReference>
<feature type="compositionally biased region" description="Polar residues" evidence="1">
    <location>
        <begin position="373"/>
        <end position="400"/>
    </location>
</feature>
<feature type="compositionally biased region" description="Polar residues" evidence="1">
    <location>
        <begin position="144"/>
        <end position="156"/>
    </location>
</feature>
<feature type="region of interest" description="Disordered" evidence="1">
    <location>
        <begin position="323"/>
        <end position="405"/>
    </location>
</feature>
<reference evidence="2 3" key="1">
    <citation type="submission" date="2018-06" db="EMBL/GenBank/DDBJ databases">
        <title>A transcriptomic atlas of mushroom development highlights an independent origin of complex multicellularity.</title>
        <authorList>
            <consortium name="DOE Joint Genome Institute"/>
            <person name="Krizsan K."/>
            <person name="Almasi E."/>
            <person name="Merenyi Z."/>
            <person name="Sahu N."/>
            <person name="Viragh M."/>
            <person name="Koszo T."/>
            <person name="Mondo S."/>
            <person name="Kiss B."/>
            <person name="Balint B."/>
            <person name="Kues U."/>
            <person name="Barry K."/>
            <person name="Hegedus J.C."/>
            <person name="Henrissat B."/>
            <person name="Johnson J."/>
            <person name="Lipzen A."/>
            <person name="Ohm R."/>
            <person name="Nagy I."/>
            <person name="Pangilinan J."/>
            <person name="Yan J."/>
            <person name="Xiong Y."/>
            <person name="Grigoriev I.V."/>
            <person name="Hibbett D.S."/>
            <person name="Nagy L.G."/>
        </authorList>
    </citation>
    <scope>NUCLEOTIDE SEQUENCE [LARGE SCALE GENOMIC DNA]</scope>
    <source>
        <strain evidence="2 3">SZMC22713</strain>
    </source>
</reference>
<feature type="region of interest" description="Disordered" evidence="1">
    <location>
        <begin position="69"/>
        <end position="109"/>
    </location>
</feature>
<accession>A0A4R5XGE2</accession>
<feature type="compositionally biased region" description="Low complexity" evidence="1">
    <location>
        <begin position="78"/>
        <end position="89"/>
    </location>
</feature>
<name>A0A4R5XGE2_9AGAM</name>
<gene>
    <name evidence="2" type="ORF">BD410DRAFT_10790</name>
</gene>
<evidence type="ECO:0000313" key="3">
    <source>
        <dbReference type="Proteomes" id="UP000294933"/>
    </source>
</evidence>
<feature type="region of interest" description="Disordered" evidence="1">
    <location>
        <begin position="482"/>
        <end position="501"/>
    </location>
</feature>
<evidence type="ECO:0000256" key="1">
    <source>
        <dbReference type="SAM" id="MobiDB-lite"/>
    </source>
</evidence>
<feature type="compositionally biased region" description="Low complexity" evidence="1">
    <location>
        <begin position="328"/>
        <end position="341"/>
    </location>
</feature>
<evidence type="ECO:0000313" key="2">
    <source>
        <dbReference type="EMBL" id="TDL29237.1"/>
    </source>
</evidence>
<dbReference type="AlphaFoldDB" id="A0A4R5XGE2"/>
<dbReference type="Proteomes" id="UP000294933">
    <property type="component" value="Unassembled WGS sequence"/>
</dbReference>
<feature type="compositionally biased region" description="Basic and acidic residues" evidence="1">
    <location>
        <begin position="349"/>
        <end position="358"/>
    </location>
</feature>
<sequence>MSKLAIMLSFARRCISFQTTFRPSRGELQNSNLPHPACTHLSSSPLSGTTTCSAPGVQLQTLIVPSQGIANKVGRGPSSTASSSTSNSSVQHGRPTVVSDRRASDSAITRVSQGIQAHNGGEQIFQFPLGPPQSTMSMHRRHSSVIQTTPGHSPQAMQPPNPAFYITPGSSSQVMQSSPQAANSANAPGAQPFPYFQQPNSYHQQAPSQPVRYSKNPAKRPRLQQNESTPPMVSLSRAPPPMYAEASNSRQGPPIPNGQAAYPVSQPMAPPPHMIGRPNLPVQRLPDPVNATAVQNVPRSETPDLVGISMSLGTTQQVPRVLSAPNMSSSASSISPASSVRPPSPPVRESARPSEEPTGHLSTSPLAQYVNVARSSAPSPQVATGLPHQSPTSSIDTQATDAIGGGGATPHEAMTPAPIHQTIIEEANESSAGDHQVDEIMMDYSHTTDDIKESSDVGVVADSLPPVEADADMDMPLAHDENVDEDEEEDEDDNWADLTDDEAGDRRPVIECVSSVFFDAADEERYCQLCNLRVETKLMEVAPTFSESGMRDLVRHLKEEHPAAWLKLRSREDSTKTEPTPS</sequence>
<feature type="compositionally biased region" description="Polar residues" evidence="1">
    <location>
        <begin position="197"/>
        <end position="208"/>
    </location>
</feature>
<feature type="compositionally biased region" description="Low complexity" evidence="1">
    <location>
        <begin position="176"/>
        <end position="192"/>
    </location>
</feature>
<proteinExistence type="predicted"/>
<organism evidence="2 3">
    <name type="scientific">Rickenella mellea</name>
    <dbReference type="NCBI Taxonomy" id="50990"/>
    <lineage>
        <taxon>Eukaryota</taxon>
        <taxon>Fungi</taxon>
        <taxon>Dikarya</taxon>
        <taxon>Basidiomycota</taxon>
        <taxon>Agaricomycotina</taxon>
        <taxon>Agaricomycetes</taxon>
        <taxon>Hymenochaetales</taxon>
        <taxon>Rickenellaceae</taxon>
        <taxon>Rickenella</taxon>
    </lineage>
</organism>
<dbReference type="OrthoDB" id="3270815at2759"/>
<feature type="region of interest" description="Disordered" evidence="1">
    <location>
        <begin position="123"/>
        <end position="274"/>
    </location>
</feature>
<dbReference type="VEuPathDB" id="FungiDB:BD410DRAFT_10790"/>
<protein>
    <submittedName>
        <fullName evidence="2">Uncharacterized protein</fullName>
    </submittedName>
</protein>